<evidence type="ECO:0000313" key="3">
    <source>
        <dbReference type="EMBL" id="VVV04127.1"/>
    </source>
</evidence>
<reference evidence="2" key="1">
    <citation type="submission" date="2019-09" db="EMBL/GenBank/DDBJ databases">
        <authorList>
            <person name="Hjerde E."/>
        </authorList>
    </citation>
    <scope>NUCLEOTIDE SEQUENCE</scope>
    <source>
        <strain evidence="2">06/09/160</strain>
    </source>
</reference>
<dbReference type="EMBL" id="LR721750">
    <property type="protein sequence ID" value="VVV04117.1"/>
    <property type="molecule type" value="Genomic_DNA"/>
</dbReference>
<proteinExistence type="predicted"/>
<gene>
    <name evidence="2" type="ORF">AW0309160_01500</name>
    <name evidence="3" type="ORF">AW0309160_01510</name>
    <name evidence="4" type="ORF">AW0309160_01520</name>
</gene>
<dbReference type="EMBL" id="LR721750">
    <property type="protein sequence ID" value="VVV04137.1"/>
    <property type="molecule type" value="Genomic_DNA"/>
</dbReference>
<evidence type="ECO:0000313" key="2">
    <source>
        <dbReference type="EMBL" id="VVV04117.1"/>
    </source>
</evidence>
<feature type="transmembrane region" description="Helical" evidence="1">
    <location>
        <begin position="51"/>
        <end position="74"/>
    </location>
</feature>
<evidence type="ECO:0000313" key="4">
    <source>
        <dbReference type="EMBL" id="VVV04137.1"/>
    </source>
</evidence>
<evidence type="ECO:0000256" key="1">
    <source>
        <dbReference type="SAM" id="Phobius"/>
    </source>
</evidence>
<dbReference type="AlphaFoldDB" id="A0A5Q4ZSX9"/>
<protein>
    <submittedName>
        <fullName evidence="2">Uncharacterized protein</fullName>
    </submittedName>
</protein>
<name>A0A5Q4ZSX9_9GAMM</name>
<keyword evidence="1" id="KW-0472">Membrane</keyword>
<keyword evidence="1" id="KW-0812">Transmembrane</keyword>
<organism evidence="2">
    <name type="scientific">Aliivibrio wodanis</name>
    <dbReference type="NCBI Taxonomy" id="80852"/>
    <lineage>
        <taxon>Bacteria</taxon>
        <taxon>Pseudomonadati</taxon>
        <taxon>Pseudomonadota</taxon>
        <taxon>Gammaproteobacteria</taxon>
        <taxon>Vibrionales</taxon>
        <taxon>Vibrionaceae</taxon>
        <taxon>Aliivibrio</taxon>
    </lineage>
</organism>
<sequence>MANCVVINSENLLQVTSDTLETCSDYILLSKQDYSFWFDALTITPVDIGSAISFGIFIVFGMGYLQTYAVGIGLKLIRKI</sequence>
<dbReference type="EMBL" id="LR721750">
    <property type="protein sequence ID" value="VVV04127.1"/>
    <property type="molecule type" value="Genomic_DNA"/>
</dbReference>
<accession>A0A5Q4ZSX9</accession>
<keyword evidence="1" id="KW-1133">Transmembrane helix</keyword>